<protein>
    <submittedName>
        <fullName evidence="1">CapA family protein</fullName>
    </submittedName>
</protein>
<reference evidence="1 2" key="1">
    <citation type="journal article" date="2023" name="Microorganisms">
        <title>Isolation and Genomic Characteristics of Cat-Borne Campylobacter felis sp. nov. and Sheep-Borne Campylobacter ovis sp. nov.</title>
        <authorList>
            <person name="Wang H."/>
            <person name="Li Y."/>
            <person name="Gu Y."/>
            <person name="Zhou G."/>
            <person name="Chen X."/>
            <person name="Zhang X."/>
            <person name="Shao Z."/>
            <person name="Zhang J."/>
            <person name="Zhang M."/>
        </authorList>
    </citation>
    <scope>NUCLEOTIDE SEQUENCE [LARGE SCALE GENOMIC DNA]</scope>
    <source>
        <strain evidence="1 2">XJK30-2</strain>
    </source>
</reference>
<evidence type="ECO:0000313" key="2">
    <source>
        <dbReference type="Proteomes" id="UP001173802"/>
    </source>
</evidence>
<organism evidence="1 2">
    <name type="scientific">Helicobacter zhangjianzhongii</name>
    <dbReference type="NCBI Taxonomy" id="2974574"/>
    <lineage>
        <taxon>Bacteria</taxon>
        <taxon>Pseudomonadati</taxon>
        <taxon>Campylobacterota</taxon>
        <taxon>Epsilonproteobacteria</taxon>
        <taxon>Campylobacterales</taxon>
        <taxon>Helicobacteraceae</taxon>
        <taxon>Helicobacter</taxon>
    </lineage>
</organism>
<accession>A0ACC6FRW8</accession>
<proteinExistence type="predicted"/>
<name>A0ACC6FRW8_9HELI</name>
<sequence>MILTKGDLHRSKAWICAYLACLWLAYPLHAVSQDIAIESNFVKSTSSQELESSANTPQKSAQEAQAKIAPDSPPKRTKRLFTRAHSLSLVMAGDALLHTPVYTDAQKVDSSTGAITYNFAKMFAPIAPLIARYDLAFYNQETILGGTELGLSSYPSFNSPQEFGDTMLSLGFNLISLANNHTLDKGERGVRTMLAYWHTKEAESITRAMPITIAGSYASQEDRDKPRIYEKNGITYALLAYTYGTNGIPIPKGKEYLVNVYTKDMLIRDVKALRDKVDLLLVSMHWGIEYDFAPSKEQREFAALLASLGVDIVIGNHPHVIQPIEKIGNTLVIYSHGNLISAQKGINKRVGMLTSVRIHLFDTKKREALLARLGAERGFVPRVSLSDLRAELIWTHYESGGKNFAIYPLRKVSNKLLPNAKHIYKDYTKILTQAWK</sequence>
<dbReference type="EMBL" id="JANURN010000003">
    <property type="protein sequence ID" value="MDL0081910.1"/>
    <property type="molecule type" value="Genomic_DNA"/>
</dbReference>
<gene>
    <name evidence="1" type="ORF">NYG90_04355</name>
</gene>
<dbReference type="Proteomes" id="UP001173802">
    <property type="component" value="Unassembled WGS sequence"/>
</dbReference>
<comment type="caution">
    <text evidence="1">The sequence shown here is derived from an EMBL/GenBank/DDBJ whole genome shotgun (WGS) entry which is preliminary data.</text>
</comment>
<evidence type="ECO:0000313" key="1">
    <source>
        <dbReference type="EMBL" id="MDL0081910.1"/>
    </source>
</evidence>
<keyword evidence="2" id="KW-1185">Reference proteome</keyword>